<organism evidence="2 3">
    <name type="scientific">Litoreibacter albidus</name>
    <dbReference type="NCBI Taxonomy" id="670155"/>
    <lineage>
        <taxon>Bacteria</taxon>
        <taxon>Pseudomonadati</taxon>
        <taxon>Pseudomonadota</taxon>
        <taxon>Alphaproteobacteria</taxon>
        <taxon>Rhodobacterales</taxon>
        <taxon>Roseobacteraceae</taxon>
        <taxon>Litoreibacter</taxon>
    </lineage>
</organism>
<evidence type="ECO:0000313" key="2">
    <source>
        <dbReference type="EMBL" id="SDW71089.1"/>
    </source>
</evidence>
<dbReference type="STRING" id="670155.SAMN04488001_1610"/>
<name>A0A1H2VTA6_9RHOB</name>
<evidence type="ECO:0000256" key="1">
    <source>
        <dbReference type="SAM" id="MobiDB-lite"/>
    </source>
</evidence>
<dbReference type="RefSeq" id="WP_170833417.1">
    <property type="nucleotide sequence ID" value="NZ_FNOI01000002.1"/>
</dbReference>
<dbReference type="EMBL" id="FNOI01000002">
    <property type="protein sequence ID" value="SDW71089.1"/>
    <property type="molecule type" value="Genomic_DNA"/>
</dbReference>
<reference evidence="3" key="1">
    <citation type="submission" date="2016-10" db="EMBL/GenBank/DDBJ databases">
        <authorList>
            <person name="Varghese N."/>
            <person name="Submissions S."/>
        </authorList>
    </citation>
    <scope>NUCLEOTIDE SEQUENCE [LARGE SCALE GENOMIC DNA]</scope>
    <source>
        <strain evidence="3">DSM 26922</strain>
    </source>
</reference>
<accession>A0A1H2VTA6</accession>
<evidence type="ECO:0000313" key="3">
    <source>
        <dbReference type="Proteomes" id="UP000199441"/>
    </source>
</evidence>
<dbReference type="Proteomes" id="UP000199441">
    <property type="component" value="Unassembled WGS sequence"/>
</dbReference>
<sequence length="54" mass="6659">MFDLIARSLHAALMRRSEFPDHLKEHSDRHTPRSRRPQYDHSTRRAERYGRDLW</sequence>
<dbReference type="AlphaFoldDB" id="A0A1H2VTA6"/>
<keyword evidence="3" id="KW-1185">Reference proteome</keyword>
<gene>
    <name evidence="2" type="ORF">SAMN04488001_1610</name>
</gene>
<proteinExistence type="predicted"/>
<feature type="region of interest" description="Disordered" evidence="1">
    <location>
        <begin position="16"/>
        <end position="54"/>
    </location>
</feature>
<protein>
    <submittedName>
        <fullName evidence="2">Uncharacterized protein</fullName>
    </submittedName>
</protein>